<protein>
    <submittedName>
        <fullName evidence="1">Uncharacterized protein</fullName>
    </submittedName>
</protein>
<comment type="caution">
    <text evidence="1">The sequence shown here is derived from an EMBL/GenBank/DDBJ whole genome shotgun (WGS) entry which is preliminary data.</text>
</comment>
<sequence>MGTVRDIFQQLGIPIFQTILQTVSSKMQSGSRALRCRYSRPSTPGDVFVARRSLASSSFWLGARLRKSIWSLDGWDQSQQSVVSIYGPLGYGPSTLPLRHSAVAIERLHYVPITPFVAFKIVVLLKCIDRESIESICLVYLSDSGVSIKFITNIHWDLPSTFTAHVYHYSKAPHKNIMFQISWRNGSAPDSRSGGCVFKSRRDHRQSVVSIYGPLGYGPSTLPLRHSAVAIERLHYVPITPFVAFKIVVLLKCIDRESIESICLVYLSDSGVSIKFITNIHWDLPSTFTAHVYHYSKAPHKNIMFQISWRNGSAPDSRSGGCVFKSRRDHRQSVVSIYGPLGYGPSTLPLRHSAVAIERLHYVPITPFVAFKIVVLLKCIDRESIESICLVYLSDSGVSIKFITNIHWDLPSTFTAHVYHYSKAPHKNIMFQISWRNGSAPDSRSGGCVFKSRRDHRQSVVSIYGPLGYGPSTLPLRHSAVAIERLHYVPITPFVAFKIVVLLKCIDRESIESICLVYLSDSGVSIKFITNIHWDLPSTFTAHVYHYSKAPHKNIMFQISWRNGSAPDSRSGGCVFKSRRDHRFRSTDLYGPLGYGPSTLPLRHSAVAIERLHYVPITPFVAFKIVVLLKCIDRESIESICLVYLSDSGVSIKFITNIHWDLPSTFTAHVYHYSKAPHKNIMFQISWRNGSAPDSRSGGCVFKSRRDHRSVVSIYGPLGYGPSTLPLRHSAVAIERLHYVPITPFVAFKIVVLLKCIDRESIESICLVYLSDSGVSIKFITNIHWDLPSTFTAHVYHYSKAPHKNIMFQISWRNGSAPDSRSGGCVFKSRRDHRQSVVSIYGPLGYGPSTLPLRHSAVAIERLHYVPITPFVAFKIVVLLKCIDRNIMFQISWRNGSAPDSRSGGCVFKSRRDHRDLFTTILKRLTAVNEIRSNYTFRKQNHYVPDFVSINGITNIHWDLPSTFTAHVYHYSKAPHKINGSAPDFNVQTSDHRQSVVSIYGPLGYGPSTLPLRHSAVAIERLHYVPITPFVAFKIVVLLKCIDRESIESICLVYLSDSGVSIKFITNIHWDLPSTFTAHVYHYSKAPHKTDSYPRAIILRLCGRVNHLTIAFNNTLISKHFNDAQQSVVSIYGPLGYGPSTLPLRYSAVAIERLHYVRESGSI</sequence>
<dbReference type="Proteomes" id="UP001234178">
    <property type="component" value="Unassembled WGS sequence"/>
</dbReference>
<name>A0ABR0AI21_9CRUS</name>
<evidence type="ECO:0000313" key="1">
    <source>
        <dbReference type="EMBL" id="KAK4024766.1"/>
    </source>
</evidence>
<accession>A0ABR0AI21</accession>
<evidence type="ECO:0000313" key="2">
    <source>
        <dbReference type="Proteomes" id="UP001234178"/>
    </source>
</evidence>
<proteinExistence type="predicted"/>
<organism evidence="1 2">
    <name type="scientific">Daphnia magna</name>
    <dbReference type="NCBI Taxonomy" id="35525"/>
    <lineage>
        <taxon>Eukaryota</taxon>
        <taxon>Metazoa</taxon>
        <taxon>Ecdysozoa</taxon>
        <taxon>Arthropoda</taxon>
        <taxon>Crustacea</taxon>
        <taxon>Branchiopoda</taxon>
        <taxon>Diplostraca</taxon>
        <taxon>Cladocera</taxon>
        <taxon>Anomopoda</taxon>
        <taxon>Daphniidae</taxon>
        <taxon>Daphnia</taxon>
    </lineage>
</organism>
<reference evidence="1 2" key="1">
    <citation type="journal article" date="2023" name="Nucleic Acids Res.">
        <title>The hologenome of Daphnia magna reveals possible DNA methylation and microbiome-mediated evolution of the host genome.</title>
        <authorList>
            <person name="Chaturvedi A."/>
            <person name="Li X."/>
            <person name="Dhandapani V."/>
            <person name="Marshall H."/>
            <person name="Kissane S."/>
            <person name="Cuenca-Cambronero M."/>
            <person name="Asole G."/>
            <person name="Calvet F."/>
            <person name="Ruiz-Romero M."/>
            <person name="Marangio P."/>
            <person name="Guigo R."/>
            <person name="Rago D."/>
            <person name="Mirbahai L."/>
            <person name="Eastwood N."/>
            <person name="Colbourne J.K."/>
            <person name="Zhou J."/>
            <person name="Mallon E."/>
            <person name="Orsini L."/>
        </authorList>
    </citation>
    <scope>NUCLEOTIDE SEQUENCE [LARGE SCALE GENOMIC DNA]</scope>
    <source>
        <strain evidence="1">LRV0_1</strain>
    </source>
</reference>
<gene>
    <name evidence="1" type="ORF">OUZ56_010207</name>
</gene>
<keyword evidence="2" id="KW-1185">Reference proteome</keyword>
<dbReference type="EMBL" id="JAOYFB010000037">
    <property type="protein sequence ID" value="KAK4024766.1"/>
    <property type="molecule type" value="Genomic_DNA"/>
</dbReference>